<feature type="compositionally biased region" description="Basic and acidic residues" evidence="1">
    <location>
        <begin position="67"/>
        <end position="85"/>
    </location>
</feature>
<sequence>MTATASPSLIPATPTCHPVPSSLSLPPILLPPHPNLEKCKGLGGEWDQREREGSEEEGYRGVATSKGDGKGGERSWHGIEARGEPPLDPSQEVLVVVGEGVRWCRQASGYVYGEVEDGIVGA</sequence>
<feature type="compositionally biased region" description="Low complexity" evidence="1">
    <location>
        <begin position="18"/>
        <end position="27"/>
    </location>
</feature>
<name>A0A7J0H3W3_9ERIC</name>
<organism evidence="2 3">
    <name type="scientific">Actinidia rufa</name>
    <dbReference type="NCBI Taxonomy" id="165716"/>
    <lineage>
        <taxon>Eukaryota</taxon>
        <taxon>Viridiplantae</taxon>
        <taxon>Streptophyta</taxon>
        <taxon>Embryophyta</taxon>
        <taxon>Tracheophyta</taxon>
        <taxon>Spermatophyta</taxon>
        <taxon>Magnoliopsida</taxon>
        <taxon>eudicotyledons</taxon>
        <taxon>Gunneridae</taxon>
        <taxon>Pentapetalae</taxon>
        <taxon>asterids</taxon>
        <taxon>Ericales</taxon>
        <taxon>Actinidiaceae</taxon>
        <taxon>Actinidia</taxon>
    </lineage>
</organism>
<proteinExistence type="predicted"/>
<feature type="compositionally biased region" description="Basic and acidic residues" evidence="1">
    <location>
        <begin position="35"/>
        <end position="52"/>
    </location>
</feature>
<protein>
    <submittedName>
        <fullName evidence="2">Uncharacterized protein</fullName>
    </submittedName>
</protein>
<evidence type="ECO:0000313" key="2">
    <source>
        <dbReference type="EMBL" id="GFZ17739.1"/>
    </source>
</evidence>
<accession>A0A7J0H3W3</accession>
<evidence type="ECO:0000256" key="1">
    <source>
        <dbReference type="SAM" id="MobiDB-lite"/>
    </source>
</evidence>
<comment type="caution">
    <text evidence="2">The sequence shown here is derived from an EMBL/GenBank/DDBJ whole genome shotgun (WGS) entry which is preliminary data.</text>
</comment>
<feature type="region of interest" description="Disordered" evidence="1">
    <location>
        <begin position="1"/>
        <end position="88"/>
    </location>
</feature>
<evidence type="ECO:0000313" key="3">
    <source>
        <dbReference type="Proteomes" id="UP000585474"/>
    </source>
</evidence>
<gene>
    <name evidence="2" type="ORF">Acr_26g0010090</name>
</gene>
<reference evidence="2 3" key="1">
    <citation type="submission" date="2019-07" db="EMBL/GenBank/DDBJ databases">
        <title>De Novo Assembly of kiwifruit Actinidia rufa.</title>
        <authorList>
            <person name="Sugita-Konishi S."/>
            <person name="Sato K."/>
            <person name="Mori E."/>
            <person name="Abe Y."/>
            <person name="Kisaki G."/>
            <person name="Hamano K."/>
            <person name="Suezawa K."/>
            <person name="Otani M."/>
            <person name="Fukuda T."/>
            <person name="Manabe T."/>
            <person name="Gomi K."/>
            <person name="Tabuchi M."/>
            <person name="Akimitsu K."/>
            <person name="Kataoka I."/>
        </authorList>
    </citation>
    <scope>NUCLEOTIDE SEQUENCE [LARGE SCALE GENOMIC DNA]</scope>
    <source>
        <strain evidence="3">cv. Fuchu</strain>
    </source>
</reference>
<dbReference type="AlphaFoldDB" id="A0A7J0H3W3"/>
<dbReference type="EMBL" id="BJWL01000026">
    <property type="protein sequence ID" value="GFZ17739.1"/>
    <property type="molecule type" value="Genomic_DNA"/>
</dbReference>
<keyword evidence="3" id="KW-1185">Reference proteome</keyword>
<dbReference type="Proteomes" id="UP000585474">
    <property type="component" value="Unassembled WGS sequence"/>
</dbReference>